<protein>
    <submittedName>
        <fullName evidence="2">Uncharacterized protein</fullName>
    </submittedName>
</protein>
<dbReference type="EMBL" id="JH611190">
    <property type="protein sequence ID" value="EJP72636.1"/>
    <property type="molecule type" value="Genomic_DNA"/>
</dbReference>
<keyword evidence="1" id="KW-1133">Transmembrane helix</keyword>
<evidence type="ECO:0000313" key="2">
    <source>
        <dbReference type="EMBL" id="EJP72636.1"/>
    </source>
</evidence>
<gene>
    <name evidence="2" type="ORF">NT02SARS_1103</name>
</gene>
<dbReference type="AlphaFoldDB" id="J5KIN5"/>
<organism evidence="2 3">
    <name type="scientific">SAR86 cluster bacterium SAR86B</name>
    <dbReference type="NCBI Taxonomy" id="1123867"/>
    <lineage>
        <taxon>Bacteria</taxon>
        <taxon>Pseudomonadati</taxon>
        <taxon>Pseudomonadota</taxon>
        <taxon>Gammaproteobacteria</taxon>
        <taxon>SAR86 cluster</taxon>
    </lineage>
</organism>
<proteinExistence type="predicted"/>
<accession>J5KIN5</accession>
<reference evidence="2 3" key="1">
    <citation type="journal article" date="2012" name="ISME J.">
        <title>Genomic insights to SAR86, an abundant and uncultivated marine bacterial lineage.</title>
        <authorList>
            <person name="Dupont C.L."/>
            <person name="Rusch D.B."/>
            <person name="Yooseph S."/>
            <person name="Lombardo M.J."/>
            <person name="Richter R.A."/>
            <person name="Valas R."/>
            <person name="Novotny M."/>
            <person name="Yee-Greenbaum J."/>
            <person name="Selengut J.D."/>
            <person name="Haft D.H."/>
            <person name="Halpern A.L."/>
            <person name="Lasken R.S."/>
            <person name="Nealson K."/>
            <person name="Friedman R."/>
            <person name="Venter J.C."/>
        </authorList>
    </citation>
    <scope>NUCLEOTIDE SEQUENCE [LARGE SCALE GENOMIC DNA]</scope>
</reference>
<name>J5KIN5_9GAMM</name>
<keyword evidence="1" id="KW-0472">Membrane</keyword>
<dbReference type="Proteomes" id="UP000010116">
    <property type="component" value="Unassembled WGS sequence"/>
</dbReference>
<evidence type="ECO:0000256" key="1">
    <source>
        <dbReference type="SAM" id="Phobius"/>
    </source>
</evidence>
<sequence length="173" mass="20514">MNSDLIILVVQIIAALGVVISVIYLGIQIHQQNEITKAQFGHSLTQRLYDRYFNTTKDQEFSLFLSQDWSADDLTNEERWRVNHFIMMCLVDLFDVYDKVENKFVEKKHLDIRINALRLGVMKTEAGISVWNYMKSTRSDNFIEWFEEEIYQNEIDIDESRADKLKDLNIIRK</sequence>
<evidence type="ECO:0000313" key="3">
    <source>
        <dbReference type="Proteomes" id="UP000010116"/>
    </source>
</evidence>
<feature type="transmembrane region" description="Helical" evidence="1">
    <location>
        <begin position="6"/>
        <end position="27"/>
    </location>
</feature>
<dbReference type="HOGENOM" id="CLU_1560727_0_0_6"/>
<keyword evidence="1" id="KW-0812">Transmembrane</keyword>